<dbReference type="EMBL" id="SHLD01000001">
    <property type="protein sequence ID" value="RZU75623.1"/>
    <property type="molecule type" value="Genomic_DNA"/>
</dbReference>
<evidence type="ECO:0000256" key="1">
    <source>
        <dbReference type="SAM" id="Coils"/>
    </source>
</evidence>
<reference evidence="4 5" key="1">
    <citation type="submission" date="2019-02" db="EMBL/GenBank/DDBJ databases">
        <title>Sequencing the genomes of 1000 actinobacteria strains.</title>
        <authorList>
            <person name="Klenk H.-P."/>
        </authorList>
    </citation>
    <scope>NUCLEOTIDE SEQUENCE [LARGE SCALE GENOMIC DNA]</scope>
    <source>
        <strain evidence="4 5">DSM 45612</strain>
    </source>
</reference>
<sequence>MSERTPGGEDAMDLELIARDDLLLDALGRGAEAPADDDVAAMLAAWHADVAADAPEPAEVRPPTPTGDGGTPEPPVPLRPAARSRRSRPWALRLAAAVVVLLALVSGLAIGSRNAGPSSPLWTLTKLLYPQQAEVRGVEETIAQARAALVAGRLDEAQRLVDQARRELTAITDPATVDRLRAQLDALARQLVAARADAVPPATAPVSPAPSAPRPGPTGSAATRAPAPPPEPTEPGTGPAPGTSPTGDGDDPVLPLPRLPLPPAPSPSLLSPLPGLPLPLPTSGLLG</sequence>
<accession>A0A4Q8BEI2</accession>
<feature type="compositionally biased region" description="Low complexity" evidence="2">
    <location>
        <begin position="234"/>
        <end position="247"/>
    </location>
</feature>
<organism evidence="4 5">
    <name type="scientific">Micromonospora kangleipakensis</name>
    <dbReference type="NCBI Taxonomy" id="1077942"/>
    <lineage>
        <taxon>Bacteria</taxon>
        <taxon>Bacillati</taxon>
        <taxon>Actinomycetota</taxon>
        <taxon>Actinomycetes</taxon>
        <taxon>Micromonosporales</taxon>
        <taxon>Micromonosporaceae</taxon>
        <taxon>Micromonospora</taxon>
    </lineage>
</organism>
<name>A0A4Q8BEI2_9ACTN</name>
<feature type="region of interest" description="Disordered" evidence="2">
    <location>
        <begin position="53"/>
        <end position="82"/>
    </location>
</feature>
<gene>
    <name evidence="4" type="ORF">EV384_4176</name>
</gene>
<keyword evidence="3" id="KW-1133">Transmembrane helix</keyword>
<dbReference type="AlphaFoldDB" id="A0A4Q8BEI2"/>
<dbReference type="Proteomes" id="UP000294114">
    <property type="component" value="Unassembled WGS sequence"/>
</dbReference>
<evidence type="ECO:0000313" key="5">
    <source>
        <dbReference type="Proteomes" id="UP000294114"/>
    </source>
</evidence>
<feature type="transmembrane region" description="Helical" evidence="3">
    <location>
        <begin position="90"/>
        <end position="110"/>
    </location>
</feature>
<keyword evidence="3" id="KW-0472">Membrane</keyword>
<evidence type="ECO:0000256" key="3">
    <source>
        <dbReference type="SAM" id="Phobius"/>
    </source>
</evidence>
<dbReference type="RefSeq" id="WP_130335755.1">
    <property type="nucleotide sequence ID" value="NZ_SHLD01000001.1"/>
</dbReference>
<keyword evidence="5" id="KW-1185">Reference proteome</keyword>
<keyword evidence="1" id="KW-0175">Coiled coil</keyword>
<evidence type="ECO:0008006" key="6">
    <source>
        <dbReference type="Google" id="ProtNLM"/>
    </source>
</evidence>
<proteinExistence type="predicted"/>
<evidence type="ECO:0000313" key="4">
    <source>
        <dbReference type="EMBL" id="RZU75623.1"/>
    </source>
</evidence>
<feature type="coiled-coil region" evidence="1">
    <location>
        <begin position="147"/>
        <end position="197"/>
    </location>
</feature>
<feature type="compositionally biased region" description="Pro residues" evidence="2">
    <location>
        <begin position="207"/>
        <end position="216"/>
    </location>
</feature>
<feature type="region of interest" description="Disordered" evidence="2">
    <location>
        <begin position="199"/>
        <end position="287"/>
    </location>
</feature>
<protein>
    <recommendedName>
        <fullName evidence="6">Anti-sigma-D factor RsdA-like protein</fullName>
    </recommendedName>
</protein>
<feature type="compositionally biased region" description="Pro residues" evidence="2">
    <location>
        <begin position="254"/>
        <end position="266"/>
    </location>
</feature>
<keyword evidence="3" id="KW-0812">Transmembrane</keyword>
<dbReference type="OrthoDB" id="3406063at2"/>
<comment type="caution">
    <text evidence="4">The sequence shown here is derived from an EMBL/GenBank/DDBJ whole genome shotgun (WGS) entry which is preliminary data.</text>
</comment>
<evidence type="ECO:0000256" key="2">
    <source>
        <dbReference type="SAM" id="MobiDB-lite"/>
    </source>
</evidence>